<accession>A0ACB8QBK7</accession>
<dbReference type="EMBL" id="MU273706">
    <property type="protein sequence ID" value="KAI0028998.1"/>
    <property type="molecule type" value="Genomic_DNA"/>
</dbReference>
<organism evidence="1 2">
    <name type="scientific">Vararia minispora EC-137</name>
    <dbReference type="NCBI Taxonomy" id="1314806"/>
    <lineage>
        <taxon>Eukaryota</taxon>
        <taxon>Fungi</taxon>
        <taxon>Dikarya</taxon>
        <taxon>Basidiomycota</taxon>
        <taxon>Agaricomycotina</taxon>
        <taxon>Agaricomycetes</taxon>
        <taxon>Russulales</taxon>
        <taxon>Lachnocladiaceae</taxon>
        <taxon>Vararia</taxon>
    </lineage>
</organism>
<reference evidence="1" key="2">
    <citation type="journal article" date="2022" name="New Phytol.">
        <title>Evolutionary transition to the ectomycorrhizal habit in the genomes of a hyperdiverse lineage of mushroom-forming fungi.</title>
        <authorList>
            <person name="Looney B."/>
            <person name="Miyauchi S."/>
            <person name="Morin E."/>
            <person name="Drula E."/>
            <person name="Courty P.E."/>
            <person name="Kohler A."/>
            <person name="Kuo A."/>
            <person name="LaButti K."/>
            <person name="Pangilinan J."/>
            <person name="Lipzen A."/>
            <person name="Riley R."/>
            <person name="Andreopoulos W."/>
            <person name="He G."/>
            <person name="Johnson J."/>
            <person name="Nolan M."/>
            <person name="Tritt A."/>
            <person name="Barry K.W."/>
            <person name="Grigoriev I.V."/>
            <person name="Nagy L.G."/>
            <person name="Hibbett D."/>
            <person name="Henrissat B."/>
            <person name="Matheny P.B."/>
            <person name="Labbe J."/>
            <person name="Martin F.M."/>
        </authorList>
    </citation>
    <scope>NUCLEOTIDE SEQUENCE</scope>
    <source>
        <strain evidence="1">EC-137</strain>
    </source>
</reference>
<reference evidence="1" key="1">
    <citation type="submission" date="2021-02" db="EMBL/GenBank/DDBJ databases">
        <authorList>
            <consortium name="DOE Joint Genome Institute"/>
            <person name="Ahrendt S."/>
            <person name="Looney B.P."/>
            <person name="Miyauchi S."/>
            <person name="Morin E."/>
            <person name="Drula E."/>
            <person name="Courty P.E."/>
            <person name="Chicoki N."/>
            <person name="Fauchery L."/>
            <person name="Kohler A."/>
            <person name="Kuo A."/>
            <person name="Labutti K."/>
            <person name="Pangilinan J."/>
            <person name="Lipzen A."/>
            <person name="Riley R."/>
            <person name="Andreopoulos W."/>
            <person name="He G."/>
            <person name="Johnson J."/>
            <person name="Barry K.W."/>
            <person name="Grigoriev I.V."/>
            <person name="Nagy L."/>
            <person name="Hibbett D."/>
            <person name="Henrissat B."/>
            <person name="Matheny P.B."/>
            <person name="Labbe J."/>
            <person name="Martin F."/>
        </authorList>
    </citation>
    <scope>NUCLEOTIDE SEQUENCE</scope>
    <source>
        <strain evidence="1">EC-137</strain>
    </source>
</reference>
<gene>
    <name evidence="1" type="ORF">K488DRAFT_89176</name>
</gene>
<evidence type="ECO:0000313" key="1">
    <source>
        <dbReference type="EMBL" id="KAI0028998.1"/>
    </source>
</evidence>
<protein>
    <submittedName>
        <fullName evidence="1">Uncharacterized protein</fullName>
    </submittedName>
</protein>
<comment type="caution">
    <text evidence="1">The sequence shown here is derived from an EMBL/GenBank/DDBJ whole genome shotgun (WGS) entry which is preliminary data.</text>
</comment>
<dbReference type="Proteomes" id="UP000814128">
    <property type="component" value="Unassembled WGS sequence"/>
</dbReference>
<name>A0ACB8QBK7_9AGAM</name>
<proteinExistence type="predicted"/>
<evidence type="ECO:0000313" key="2">
    <source>
        <dbReference type="Proteomes" id="UP000814128"/>
    </source>
</evidence>
<sequence>MNFITSGAARSSRVSVQAIQSRSMASSQGYRHMPFKHETIGQFNRRYIPFMVLGSVIPFAACYWKIWRTGV</sequence>
<keyword evidence="2" id="KW-1185">Reference proteome</keyword>